<dbReference type="OrthoDB" id="9997739at2759"/>
<keyword evidence="2" id="KW-1185">Reference proteome</keyword>
<dbReference type="EMBL" id="MU157890">
    <property type="protein sequence ID" value="KAF9525015.1"/>
    <property type="molecule type" value="Genomic_DNA"/>
</dbReference>
<evidence type="ECO:0000313" key="1">
    <source>
        <dbReference type="EMBL" id="KAF9525015.1"/>
    </source>
</evidence>
<dbReference type="InterPro" id="IPR011333">
    <property type="entry name" value="SKP1/BTB/POZ_sf"/>
</dbReference>
<organism evidence="1 2">
    <name type="scientific">Crepidotus variabilis</name>
    <dbReference type="NCBI Taxonomy" id="179855"/>
    <lineage>
        <taxon>Eukaryota</taxon>
        <taxon>Fungi</taxon>
        <taxon>Dikarya</taxon>
        <taxon>Basidiomycota</taxon>
        <taxon>Agaricomycotina</taxon>
        <taxon>Agaricomycetes</taxon>
        <taxon>Agaricomycetidae</taxon>
        <taxon>Agaricales</taxon>
        <taxon>Agaricineae</taxon>
        <taxon>Crepidotaceae</taxon>
        <taxon>Crepidotus</taxon>
    </lineage>
</organism>
<evidence type="ECO:0008006" key="3">
    <source>
        <dbReference type="Google" id="ProtNLM"/>
    </source>
</evidence>
<feature type="non-terminal residue" evidence="1">
    <location>
        <position position="1"/>
    </location>
</feature>
<dbReference type="AlphaFoldDB" id="A0A9P6E9M4"/>
<comment type="caution">
    <text evidence="1">The sequence shown here is derived from an EMBL/GenBank/DDBJ whole genome shotgun (WGS) entry which is preliminary data.</text>
</comment>
<reference evidence="1" key="1">
    <citation type="submission" date="2020-11" db="EMBL/GenBank/DDBJ databases">
        <authorList>
            <consortium name="DOE Joint Genome Institute"/>
            <person name="Ahrendt S."/>
            <person name="Riley R."/>
            <person name="Andreopoulos W."/>
            <person name="Labutti K."/>
            <person name="Pangilinan J."/>
            <person name="Ruiz-Duenas F.J."/>
            <person name="Barrasa J.M."/>
            <person name="Sanchez-Garcia M."/>
            <person name="Camarero S."/>
            <person name="Miyauchi S."/>
            <person name="Serrano A."/>
            <person name="Linde D."/>
            <person name="Babiker R."/>
            <person name="Drula E."/>
            <person name="Ayuso-Fernandez I."/>
            <person name="Pacheco R."/>
            <person name="Padilla G."/>
            <person name="Ferreira P."/>
            <person name="Barriuso J."/>
            <person name="Kellner H."/>
            <person name="Castanera R."/>
            <person name="Alfaro M."/>
            <person name="Ramirez L."/>
            <person name="Pisabarro A.G."/>
            <person name="Kuo A."/>
            <person name="Tritt A."/>
            <person name="Lipzen A."/>
            <person name="He G."/>
            <person name="Yan M."/>
            <person name="Ng V."/>
            <person name="Cullen D."/>
            <person name="Martin F."/>
            <person name="Rosso M.-N."/>
            <person name="Henrissat B."/>
            <person name="Hibbett D."/>
            <person name="Martinez A.T."/>
            <person name="Grigoriev I.V."/>
        </authorList>
    </citation>
    <scope>NUCLEOTIDE SEQUENCE</scope>
    <source>
        <strain evidence="1">CBS 506.95</strain>
    </source>
</reference>
<sequence length="184" mass="21203">LSPTSPLNAVKRHPEYYFKDGDLYFLVGTTNFCVHSYFFARDSTQFRNELSACPSVGELPKGSKDSAIQLERATADEFASFLWTYYNRKFDDYSAADVATWTGIIKVAFEYDFPAVKDFAIRGLESKFEIAPADRISLYRKYKADKKYLTPLFLKMIQREEWPSNDEIDILGHDATTLISRARE</sequence>
<accession>A0A9P6E9M4</accession>
<proteinExistence type="predicted"/>
<name>A0A9P6E9M4_9AGAR</name>
<feature type="non-terminal residue" evidence="1">
    <location>
        <position position="184"/>
    </location>
</feature>
<dbReference type="Gene3D" id="3.30.710.10">
    <property type="entry name" value="Potassium Channel Kv1.1, Chain A"/>
    <property type="match status" value="1"/>
</dbReference>
<protein>
    <recommendedName>
        <fullName evidence="3">BTB domain-containing protein</fullName>
    </recommendedName>
</protein>
<evidence type="ECO:0000313" key="2">
    <source>
        <dbReference type="Proteomes" id="UP000807306"/>
    </source>
</evidence>
<dbReference type="Proteomes" id="UP000807306">
    <property type="component" value="Unassembled WGS sequence"/>
</dbReference>
<gene>
    <name evidence="1" type="ORF">CPB83DRAFT_726888</name>
</gene>